<keyword evidence="1" id="KW-1133">Transmembrane helix</keyword>
<dbReference type="Proteomes" id="UP001177003">
    <property type="component" value="Chromosome 8"/>
</dbReference>
<feature type="transmembrane region" description="Helical" evidence="1">
    <location>
        <begin position="20"/>
        <end position="37"/>
    </location>
</feature>
<evidence type="ECO:0000256" key="1">
    <source>
        <dbReference type="SAM" id="Phobius"/>
    </source>
</evidence>
<dbReference type="AlphaFoldDB" id="A0AA36EJ24"/>
<keyword evidence="1" id="KW-0812">Transmembrane</keyword>
<keyword evidence="1" id="KW-0472">Membrane</keyword>
<proteinExistence type="predicted"/>
<name>A0AA36EJ24_LACSI</name>
<keyword evidence="3" id="KW-1185">Reference proteome</keyword>
<protein>
    <submittedName>
        <fullName evidence="2">Uncharacterized protein</fullName>
    </submittedName>
</protein>
<sequence>MFNTSTTLLQSKKHNPKHFTSIFGIVATLIPFQIVVIDDEKETTIRLAMEQPRHFLRFFIASSHLSLLKLLPQLTFRLSTCVNELSEVPVITWVLYNIFQLAVNPINKIRNK</sequence>
<organism evidence="2 3">
    <name type="scientific">Lactuca saligna</name>
    <name type="common">Willowleaf lettuce</name>
    <dbReference type="NCBI Taxonomy" id="75948"/>
    <lineage>
        <taxon>Eukaryota</taxon>
        <taxon>Viridiplantae</taxon>
        <taxon>Streptophyta</taxon>
        <taxon>Embryophyta</taxon>
        <taxon>Tracheophyta</taxon>
        <taxon>Spermatophyta</taxon>
        <taxon>Magnoliopsida</taxon>
        <taxon>eudicotyledons</taxon>
        <taxon>Gunneridae</taxon>
        <taxon>Pentapetalae</taxon>
        <taxon>asterids</taxon>
        <taxon>campanulids</taxon>
        <taxon>Asterales</taxon>
        <taxon>Asteraceae</taxon>
        <taxon>Cichorioideae</taxon>
        <taxon>Cichorieae</taxon>
        <taxon>Lactucinae</taxon>
        <taxon>Lactuca</taxon>
    </lineage>
</organism>
<accession>A0AA36EJ24</accession>
<gene>
    <name evidence="2" type="ORF">LSALG_LOCUS37510</name>
</gene>
<reference evidence="2" key="1">
    <citation type="submission" date="2023-04" db="EMBL/GenBank/DDBJ databases">
        <authorList>
            <person name="Vijverberg K."/>
            <person name="Xiong W."/>
            <person name="Schranz E."/>
        </authorList>
    </citation>
    <scope>NUCLEOTIDE SEQUENCE</scope>
</reference>
<evidence type="ECO:0000313" key="2">
    <source>
        <dbReference type="EMBL" id="CAI9298766.1"/>
    </source>
</evidence>
<dbReference type="EMBL" id="OX465084">
    <property type="protein sequence ID" value="CAI9298766.1"/>
    <property type="molecule type" value="Genomic_DNA"/>
</dbReference>
<evidence type="ECO:0000313" key="3">
    <source>
        <dbReference type="Proteomes" id="UP001177003"/>
    </source>
</evidence>